<dbReference type="SUPFAM" id="SSF88697">
    <property type="entry name" value="PUA domain-like"/>
    <property type="match status" value="1"/>
</dbReference>
<dbReference type="Pfam" id="PF04266">
    <property type="entry name" value="ASCH"/>
    <property type="match status" value="1"/>
</dbReference>
<evidence type="ECO:0000313" key="2">
    <source>
        <dbReference type="EMBL" id="MBD2776957.1"/>
    </source>
</evidence>
<dbReference type="Proteomes" id="UP000629098">
    <property type="component" value="Unassembled WGS sequence"/>
</dbReference>
<dbReference type="RefSeq" id="WP_190836025.1">
    <property type="nucleotide sequence ID" value="NZ_CAWPPI010000101.1"/>
</dbReference>
<dbReference type="AlphaFoldDB" id="A0A8J7BZ64"/>
<feature type="domain" description="ASCH" evidence="1">
    <location>
        <begin position="8"/>
        <end position="89"/>
    </location>
</feature>
<proteinExistence type="predicted"/>
<gene>
    <name evidence="2" type="ORF">ICL16_34130</name>
</gene>
<reference evidence="2" key="1">
    <citation type="submission" date="2020-09" db="EMBL/GenBank/DDBJ databases">
        <title>Iningainema tapete sp. nov. (Scytonemataceae, Cyanobacteria) from greenhouses in central Florida (USA) produces two types of nodularin with biosynthetic potential for microcystin-LR and anabaenopeptins.</title>
        <authorList>
            <person name="Berthold D.E."/>
            <person name="Lefler F.W."/>
            <person name="Huang I.-S."/>
            <person name="Abdulla H."/>
            <person name="Zimba P.V."/>
            <person name="Laughinghouse H.D. IV."/>
        </authorList>
    </citation>
    <scope>NUCLEOTIDE SEQUENCE</scope>
    <source>
        <strain evidence="2">BLCCT55</strain>
    </source>
</reference>
<dbReference type="Gene3D" id="2.30.130.30">
    <property type="entry name" value="Hypothetical protein"/>
    <property type="match status" value="1"/>
</dbReference>
<accession>A0A8J7BZ64</accession>
<organism evidence="2 3">
    <name type="scientific">Iningainema tapete BLCC-T55</name>
    <dbReference type="NCBI Taxonomy" id="2748662"/>
    <lineage>
        <taxon>Bacteria</taxon>
        <taxon>Bacillati</taxon>
        <taxon>Cyanobacteriota</taxon>
        <taxon>Cyanophyceae</taxon>
        <taxon>Nostocales</taxon>
        <taxon>Scytonemataceae</taxon>
        <taxon>Iningainema tapete</taxon>
    </lineage>
</organism>
<name>A0A8J7BZ64_9CYAN</name>
<protein>
    <submittedName>
        <fullName evidence="2">ASCH domain-containing protein</fullName>
    </submittedName>
</protein>
<evidence type="ECO:0000313" key="3">
    <source>
        <dbReference type="Proteomes" id="UP000629098"/>
    </source>
</evidence>
<comment type="caution">
    <text evidence="2">The sequence shown here is derived from an EMBL/GenBank/DDBJ whole genome shotgun (WGS) entry which is preliminary data.</text>
</comment>
<dbReference type="InterPro" id="IPR015947">
    <property type="entry name" value="PUA-like_sf"/>
</dbReference>
<evidence type="ECO:0000259" key="1">
    <source>
        <dbReference type="Pfam" id="PF04266"/>
    </source>
</evidence>
<dbReference type="InterPro" id="IPR007374">
    <property type="entry name" value="ASCH_domain"/>
</dbReference>
<dbReference type="EMBL" id="JACXAE010000101">
    <property type="protein sequence ID" value="MBD2776957.1"/>
    <property type="molecule type" value="Genomic_DNA"/>
</dbReference>
<sequence length="164" mass="19205">MSPNILLLSIQHQYASMIFDGDKQVELRRVRPRHLREGDLILVYVTSPEKALFGVLEVEKVVEMVPEKLWQLVEDKAGISYESFQKYYENASVGFAIFLGKTFSFDSPIKLERLREKWVDFRPPQCYRYLKDKELNLVQSIAQHDILSLSNKPKAYQIELLPQK</sequence>
<keyword evidence="3" id="KW-1185">Reference proteome</keyword>